<feature type="chain" id="PRO_5038599139" description="Lipoprotein" evidence="2">
    <location>
        <begin position="22"/>
        <end position="214"/>
    </location>
</feature>
<sequence length="214" mass="22051">MNRAPRAAVMGALLLTPIALTACSAGQVTQTSTQEPNVGNQADLEDVTLRALSLPYPTGGQYTSGSDARLVGAIASTGREEDTLVSIEGDAFDSVEVIDPDAAELAADTSGSADLGLTVPPNGILYLSSGNGPTVALVGLTEAIGPGEFIDVTFTFEEAGEITVPVPVGVPTRDLPRGEEFDFHGEEEVAGEEGTVEENSGQEAREQESADEEG</sequence>
<dbReference type="InterPro" id="IPR036182">
    <property type="entry name" value="PCuAC_sf"/>
</dbReference>
<evidence type="ECO:0008006" key="5">
    <source>
        <dbReference type="Google" id="ProtNLM"/>
    </source>
</evidence>
<comment type="caution">
    <text evidence="3">The sequence shown here is derived from an EMBL/GenBank/DDBJ whole genome shotgun (WGS) entry which is preliminary data.</text>
</comment>
<evidence type="ECO:0000313" key="4">
    <source>
        <dbReference type="Proteomes" id="UP000029713"/>
    </source>
</evidence>
<name>A0A098YCI6_9ACTN</name>
<dbReference type="Pfam" id="PF04314">
    <property type="entry name" value="PCuAC"/>
    <property type="match status" value="1"/>
</dbReference>
<feature type="compositionally biased region" description="Basic and acidic residues" evidence="1">
    <location>
        <begin position="174"/>
        <end position="187"/>
    </location>
</feature>
<keyword evidence="4" id="KW-1185">Reference proteome</keyword>
<feature type="signal peptide" evidence="2">
    <location>
        <begin position="1"/>
        <end position="21"/>
    </location>
</feature>
<accession>A0A098YCI6</accession>
<dbReference type="PROSITE" id="PS51257">
    <property type="entry name" value="PROKAR_LIPOPROTEIN"/>
    <property type="match status" value="1"/>
</dbReference>
<dbReference type="EMBL" id="JPMX01000022">
    <property type="protein sequence ID" value="KGH47476.1"/>
    <property type="molecule type" value="Genomic_DNA"/>
</dbReference>
<dbReference type="Gene3D" id="2.60.40.1890">
    <property type="entry name" value="PCu(A)C copper chaperone"/>
    <property type="match status" value="1"/>
</dbReference>
<evidence type="ECO:0000256" key="2">
    <source>
        <dbReference type="SAM" id="SignalP"/>
    </source>
</evidence>
<proteinExistence type="predicted"/>
<organism evidence="3 4">
    <name type="scientific">Modestobacter caceresii</name>
    <dbReference type="NCBI Taxonomy" id="1522368"/>
    <lineage>
        <taxon>Bacteria</taxon>
        <taxon>Bacillati</taxon>
        <taxon>Actinomycetota</taxon>
        <taxon>Actinomycetes</taxon>
        <taxon>Geodermatophilales</taxon>
        <taxon>Geodermatophilaceae</taxon>
        <taxon>Modestobacter</taxon>
    </lineage>
</organism>
<dbReference type="OrthoDB" id="5188566at2"/>
<dbReference type="Proteomes" id="UP000029713">
    <property type="component" value="Unassembled WGS sequence"/>
</dbReference>
<reference evidence="3 4" key="1">
    <citation type="submission" date="2014-07" db="EMBL/GenBank/DDBJ databases">
        <title>Biosystematic studies on Modestobacter strains isolated from extreme hyper-arid desert soil and from historic building.</title>
        <authorList>
            <person name="Bukarasam K."/>
            <person name="Bull A."/>
            <person name="Girard G."/>
            <person name="van Wezel G."/>
            <person name="Goodfellow M."/>
        </authorList>
    </citation>
    <scope>NUCLEOTIDE SEQUENCE [LARGE SCALE GENOMIC DNA]</scope>
    <source>
        <strain evidence="3 4">KNN45-2b</strain>
    </source>
</reference>
<gene>
    <name evidence="3" type="ORF">IN07_07015</name>
</gene>
<dbReference type="STRING" id="1522368.IN07_07015"/>
<dbReference type="InterPro" id="IPR007410">
    <property type="entry name" value="LpqE-like"/>
</dbReference>
<evidence type="ECO:0000256" key="1">
    <source>
        <dbReference type="SAM" id="MobiDB-lite"/>
    </source>
</evidence>
<feature type="region of interest" description="Disordered" evidence="1">
    <location>
        <begin position="170"/>
        <end position="214"/>
    </location>
</feature>
<evidence type="ECO:0000313" key="3">
    <source>
        <dbReference type="EMBL" id="KGH47476.1"/>
    </source>
</evidence>
<dbReference type="AlphaFoldDB" id="A0A098YCI6"/>
<dbReference type="SUPFAM" id="SSF110087">
    <property type="entry name" value="DR1885-like metal-binding protein"/>
    <property type="match status" value="1"/>
</dbReference>
<dbReference type="RefSeq" id="WP_036334604.1">
    <property type="nucleotide sequence ID" value="NZ_JPMX01000022.1"/>
</dbReference>
<protein>
    <recommendedName>
        <fullName evidence="5">Lipoprotein</fullName>
    </recommendedName>
</protein>
<keyword evidence="2" id="KW-0732">Signal</keyword>